<evidence type="ECO:0000313" key="3">
    <source>
        <dbReference type="EMBL" id="EEK17432.1"/>
    </source>
</evidence>
<dbReference type="EMBL" id="ACLR01000059">
    <property type="protein sequence ID" value="EEK17432.1"/>
    <property type="molecule type" value="Genomic_DNA"/>
</dbReference>
<dbReference type="eggNOG" id="COG0317">
    <property type="taxonomic scope" value="Bacteria"/>
</dbReference>
<organism evidence="3 4">
    <name type="scientific">Porphyromonas uenonis 60-3</name>
    <dbReference type="NCBI Taxonomy" id="596327"/>
    <lineage>
        <taxon>Bacteria</taxon>
        <taxon>Pseudomonadati</taxon>
        <taxon>Bacteroidota</taxon>
        <taxon>Bacteroidia</taxon>
        <taxon>Bacteroidales</taxon>
        <taxon>Porphyromonadaceae</taxon>
        <taxon>Porphyromonas</taxon>
    </lineage>
</organism>
<dbReference type="CDD" id="cd01668">
    <property type="entry name" value="TGS_RSH"/>
    <property type="match status" value="1"/>
</dbReference>
<name>C2M9Y3_9PORP</name>
<reference evidence="3 4" key="1">
    <citation type="submission" date="2009-04" db="EMBL/GenBank/DDBJ databases">
        <authorList>
            <person name="Sebastian Y."/>
            <person name="Madupu R."/>
            <person name="Durkin A.S."/>
            <person name="Torralba M."/>
            <person name="Methe B."/>
            <person name="Sutton G.G."/>
            <person name="Strausberg R.L."/>
            <person name="Nelson K.E."/>
        </authorList>
    </citation>
    <scope>NUCLEOTIDE SEQUENCE [LARGE SCALE GENOMIC DNA]</scope>
    <source>
        <strain evidence="3 4">60-3</strain>
    </source>
</reference>
<dbReference type="InterPro" id="IPR012675">
    <property type="entry name" value="Beta-grasp_dom_sf"/>
</dbReference>
<dbReference type="Pfam" id="PF02824">
    <property type="entry name" value="TGS"/>
    <property type="match status" value="1"/>
</dbReference>
<dbReference type="AlphaFoldDB" id="C2M9Y3"/>
<evidence type="ECO:0000313" key="4">
    <source>
        <dbReference type="Proteomes" id="UP000003303"/>
    </source>
</evidence>
<dbReference type="SUPFAM" id="SSF81271">
    <property type="entry name" value="TGS-like"/>
    <property type="match status" value="1"/>
</dbReference>
<accession>C2M9Y3</accession>
<dbReference type="SUPFAM" id="SSF81301">
    <property type="entry name" value="Nucleotidyltransferase"/>
    <property type="match status" value="1"/>
</dbReference>
<dbReference type="Gene3D" id="3.30.460.10">
    <property type="entry name" value="Beta Polymerase, domain 2"/>
    <property type="match status" value="1"/>
</dbReference>
<dbReference type="GO" id="GO:0015969">
    <property type="term" value="P:guanosine tetraphosphate metabolic process"/>
    <property type="evidence" value="ECO:0007669"/>
    <property type="project" value="InterPro"/>
</dbReference>
<dbReference type="Pfam" id="PF13328">
    <property type="entry name" value="HD_4"/>
    <property type="match status" value="1"/>
</dbReference>
<keyword evidence="4" id="KW-1185">Reference proteome</keyword>
<dbReference type="RefSeq" id="WP_007364718.1">
    <property type="nucleotide sequence ID" value="NZ_ACLR01000059.1"/>
</dbReference>
<dbReference type="STRING" id="596327.PORUE0001_1613"/>
<dbReference type="EC" id="3.1.7.2" evidence="3"/>
<dbReference type="InterPro" id="IPR004095">
    <property type="entry name" value="TGS"/>
</dbReference>
<dbReference type="Pfam" id="PF04607">
    <property type="entry name" value="RelA_SpoT"/>
    <property type="match status" value="1"/>
</dbReference>
<feature type="domain" description="RelA/SpoT" evidence="2">
    <location>
        <begin position="248"/>
        <end position="363"/>
    </location>
</feature>
<comment type="similarity">
    <text evidence="1">Belongs to the RelA/SpoT family.</text>
</comment>
<proteinExistence type="inferred from homology"/>
<dbReference type="InterPro" id="IPR007685">
    <property type="entry name" value="RelA_SpoT"/>
</dbReference>
<dbReference type="InterPro" id="IPR033655">
    <property type="entry name" value="TGS_RelA/SpoT"/>
</dbReference>
<evidence type="ECO:0000259" key="2">
    <source>
        <dbReference type="SMART" id="SM00954"/>
    </source>
</evidence>
<dbReference type="CDD" id="cd05399">
    <property type="entry name" value="NT_Rel-Spo_like"/>
    <property type="match status" value="1"/>
</dbReference>
<comment type="caution">
    <text evidence="3">The sequence shown here is derived from an EMBL/GenBank/DDBJ whole genome shotgun (WGS) entry which is preliminary data.</text>
</comment>
<dbReference type="OrthoDB" id="9805041at2"/>
<dbReference type="GO" id="GO:0005886">
    <property type="term" value="C:plasma membrane"/>
    <property type="evidence" value="ECO:0007669"/>
    <property type="project" value="TreeGrafter"/>
</dbReference>
<dbReference type="SMART" id="SM00954">
    <property type="entry name" value="RelA_SpoT"/>
    <property type="match status" value="1"/>
</dbReference>
<dbReference type="PANTHER" id="PTHR21262">
    <property type="entry name" value="GUANOSINE-3',5'-BIS DIPHOSPHATE 3'-PYROPHOSPHOHYDROLASE"/>
    <property type="match status" value="1"/>
</dbReference>
<dbReference type="PANTHER" id="PTHR21262:SF31">
    <property type="entry name" value="GTP PYROPHOSPHOKINASE"/>
    <property type="match status" value="1"/>
</dbReference>
<dbReference type="SUPFAM" id="SSF109604">
    <property type="entry name" value="HD-domain/PDEase-like"/>
    <property type="match status" value="1"/>
</dbReference>
<protein>
    <submittedName>
        <fullName evidence="3">RelA/SpoT family protein</fullName>
        <ecNumber evidence="3">3.1.7.2</ecNumber>
    </submittedName>
</protein>
<keyword evidence="3" id="KW-0378">Hydrolase</keyword>
<dbReference type="InterPro" id="IPR043519">
    <property type="entry name" value="NT_sf"/>
</dbReference>
<gene>
    <name evidence="3" type="primary">spoT</name>
    <name evidence="3" type="ORF">PORUE0001_1613</name>
</gene>
<evidence type="ECO:0000256" key="1">
    <source>
        <dbReference type="ARBA" id="ARBA00007476"/>
    </source>
</evidence>
<dbReference type="InterPro" id="IPR012676">
    <property type="entry name" value="TGS-like"/>
</dbReference>
<dbReference type="GO" id="GO:0008893">
    <property type="term" value="F:guanosine-3',5'-bis(diphosphate) 3'-diphosphatase activity"/>
    <property type="evidence" value="ECO:0007669"/>
    <property type="project" value="UniProtKB-EC"/>
</dbReference>
<sequence>MPTHHRDDHELMRYLLRTADQLGVASYVTPYRELLERLIREGQYGANEEEDDRETFMEQAEMAQLLCDEIGLGVVSISAVLLEPPYIRGAITAQEVEALCPPGTLPLIERLAQTHELYHRYDLRQADQGEEFLLTIAEDIRVVLILLVECLNKLIYAKERMDESRRVLLAQVAQVLFVPTAHRLGLYKIKSQMEDLIFKYTDPKHYYEIKELMGQTIVARQAYMDAFVAPIQKRLEELPLRWPYTIKSRSKTFTSIMNKMRNKGVAFDEIHDLSAMRIIIDAPPEEEYEACWLVYSIVTDLYTPNTKRLRDWISQPKANGYESLQITVQGPEGKSVEIQIRTTRMDRIAESGMAAHWRYKGVSGEASLDSQLTSMRQVIEDLAGDKEKANAQLSLRVESRDIFVFTPTGQMIRLPKGATVLDFAFAIHSNVGLMAQSAQVNGKRAKLRDKLKNGDVVNITTAKNQRPSIDWLQSVTTRKAKNKIRQAIRDQQESGLQAGKELLERRFKNRHLVYQESIFTSLLRKMGYKGNMDFFIDLSEERVNVPNFLDQYAALSAEAEARAAESRRVASTPTAIKSPEASDGREIVVSTADFKGLEYTLANCCNPKMGDEIFAYPSKSGLKIHTRSCPNAIDILGRHGDRVLPARWRGMESSAVVATLYVTALHDAVTIGRVISTLHQADECSLINEEQQLDGGLWHGTFTFREGERQTLFALQAQLQSIKGVQQVRLQQ</sequence>
<dbReference type="FunFam" id="3.10.20.30:FF:000002">
    <property type="entry name" value="GTP pyrophosphokinase (RelA/SpoT)"/>
    <property type="match status" value="1"/>
</dbReference>
<dbReference type="Gene3D" id="3.10.20.30">
    <property type="match status" value="1"/>
</dbReference>
<dbReference type="Proteomes" id="UP000003303">
    <property type="component" value="Unassembled WGS sequence"/>
</dbReference>
<dbReference type="Gene3D" id="1.10.3210.10">
    <property type="entry name" value="Hypothetical protein af1432"/>
    <property type="match status" value="1"/>
</dbReference>